<accession>A0A4U8YZA9</accession>
<dbReference type="RefSeq" id="WP_180146117.1">
    <property type="nucleotide sequence ID" value="NZ_CAADHO010000013.1"/>
</dbReference>
<dbReference type="EMBL" id="CAADHO010000013">
    <property type="protein sequence ID" value="VFQ47053.1"/>
    <property type="molecule type" value="Genomic_DNA"/>
</dbReference>
<sequence>MEYQRVKANLNLYAVLRNLETLVACDGTSAELIKGWEVTLQFSVFRGPTLFLEFHNGRCRAGEGAHPSPDVRLFFLSAGHLNRMMDGKGSPIPLKGLTHLSFLTKEFPQLTDRLEYFLKPDDTLLADAAYQEVNTRLNLGVAAYAVRELATSDPMGSLNAASMPDGTLAIRVLPDGPSVSIVKEKGSYAVGAPRPENPMAIMSFRDMGVACDLMNGKCDAFAALAKGDVSMKGSIPMIEATNLLMDRIPHYLG</sequence>
<dbReference type="Proteomes" id="UP000507962">
    <property type="component" value="Unassembled WGS sequence"/>
</dbReference>
<protein>
    <submittedName>
        <fullName evidence="1">Scp2 sterol-binding domain</fullName>
    </submittedName>
</protein>
<evidence type="ECO:0000313" key="2">
    <source>
        <dbReference type="Proteomes" id="UP000507962"/>
    </source>
</evidence>
<organism evidence="1 2">
    <name type="scientific">Desulfoluna butyratoxydans</name>
    <dbReference type="NCBI Taxonomy" id="231438"/>
    <lineage>
        <taxon>Bacteria</taxon>
        <taxon>Pseudomonadati</taxon>
        <taxon>Thermodesulfobacteriota</taxon>
        <taxon>Desulfobacteria</taxon>
        <taxon>Desulfobacterales</taxon>
        <taxon>Desulfolunaceae</taxon>
        <taxon>Desulfoluna</taxon>
    </lineage>
</organism>
<evidence type="ECO:0000313" key="1">
    <source>
        <dbReference type="EMBL" id="VFQ47053.1"/>
    </source>
</evidence>
<dbReference type="AlphaFoldDB" id="A0A4U8YZA9"/>
<name>A0A4U8YZA9_9BACT</name>
<reference evidence="1 2" key="1">
    <citation type="submission" date="2019-03" db="EMBL/GenBank/DDBJ databases">
        <authorList>
            <person name="Nijsse B."/>
        </authorList>
    </citation>
    <scope>NUCLEOTIDE SEQUENCE [LARGE SCALE GENOMIC DNA]</scope>
    <source>
        <strain evidence="1">Desulfoluna butyratoxydans MSL71</strain>
    </source>
</reference>
<dbReference type="SUPFAM" id="SSF55718">
    <property type="entry name" value="SCP-like"/>
    <property type="match status" value="1"/>
</dbReference>
<dbReference type="InterPro" id="IPR036527">
    <property type="entry name" value="SCP2_sterol-bd_dom_sf"/>
</dbReference>
<keyword evidence="2" id="KW-1185">Reference proteome</keyword>
<proteinExistence type="predicted"/>
<gene>
    <name evidence="1" type="ORF">MSL71_47390</name>
</gene>
<dbReference type="Gene3D" id="3.30.1050.10">
    <property type="entry name" value="SCP2 sterol-binding domain"/>
    <property type="match status" value="1"/>
</dbReference>